<dbReference type="SUPFAM" id="SSF55729">
    <property type="entry name" value="Acyl-CoA N-acyltransferases (Nat)"/>
    <property type="match status" value="2"/>
</dbReference>
<dbReference type="EMBL" id="JABXIY010000008">
    <property type="protein sequence ID" value="NVK95949.1"/>
    <property type="molecule type" value="Genomic_DNA"/>
</dbReference>
<sequence>MAERPARGGVVKVVLSPDLTHAQHAAVRAFCDASPGYSYLQDPDWPDVMQGEGGRHSYRHVLVERDAGGLAAYGVLRLSPVPGGLALGAFRRGPVVAAPADLEPVLRVLLPALRNAGLITVAMNPRWEDAEAETVEQVLARLGGQVAPPARQRLHSCTGLIDLAPVPEEIFAACTAHARRNLRKLDKLGLTLRPVADGAEMVRVRDWTEAFARARDLTTRGLPGLEAQRDWIARHGGALVMVEAEGAPVGAFSLLRDGPRLLNMSNGWADPDARLPRSYLVYWYAIRRWAGNAEPDGPRWLDLAGRDDPRVPRSDAGAEGRERFKDGFPQRHVVLPRMHRFVLRPLLARALDGVERLRAQGQRSKVTAPR</sequence>
<dbReference type="AlphaFoldDB" id="A0A850LDX9"/>
<dbReference type="Proteomes" id="UP000565723">
    <property type="component" value="Unassembled WGS sequence"/>
</dbReference>
<keyword evidence="2" id="KW-0808">Transferase</keyword>
<protein>
    <submittedName>
        <fullName evidence="2">GNAT family N-acetyltransferase</fullName>
    </submittedName>
</protein>
<comment type="caution">
    <text evidence="2">The sequence shown here is derived from an EMBL/GenBank/DDBJ whole genome shotgun (WGS) entry which is preliminary data.</text>
</comment>
<dbReference type="Pfam" id="PF13480">
    <property type="entry name" value="Acetyltransf_6"/>
    <property type="match status" value="1"/>
</dbReference>
<organism evidence="2 3">
    <name type="scientific">Ruegeria pomeroyi</name>
    <dbReference type="NCBI Taxonomy" id="89184"/>
    <lineage>
        <taxon>Bacteria</taxon>
        <taxon>Pseudomonadati</taxon>
        <taxon>Pseudomonadota</taxon>
        <taxon>Alphaproteobacteria</taxon>
        <taxon>Rhodobacterales</taxon>
        <taxon>Roseobacteraceae</taxon>
        <taxon>Ruegeria</taxon>
    </lineage>
</organism>
<accession>A0A850LDX9</accession>
<reference evidence="2 3" key="1">
    <citation type="journal article" date="2020" name="Proc. Natl. Acad. Sci. U.S.A.">
        <title>Ecological drivers of bacterial community assembly in synthetic phycospheres.</title>
        <authorList>
            <person name="Fu H."/>
            <person name="Uchimiya M."/>
            <person name="Gore J."/>
            <person name="Moran M.A."/>
        </authorList>
    </citation>
    <scope>NUCLEOTIDE SEQUENCE [LARGE SCALE GENOMIC DNA]</scope>
    <source>
        <strain evidence="2">HF-Din03</strain>
    </source>
</reference>
<proteinExistence type="predicted"/>
<dbReference type="Gene3D" id="3.40.630.30">
    <property type="match status" value="2"/>
</dbReference>
<evidence type="ECO:0000313" key="3">
    <source>
        <dbReference type="Proteomes" id="UP000565723"/>
    </source>
</evidence>
<evidence type="ECO:0000259" key="1">
    <source>
        <dbReference type="Pfam" id="PF13480"/>
    </source>
</evidence>
<dbReference type="GO" id="GO:0016740">
    <property type="term" value="F:transferase activity"/>
    <property type="evidence" value="ECO:0007669"/>
    <property type="project" value="UniProtKB-KW"/>
</dbReference>
<dbReference type="InterPro" id="IPR038740">
    <property type="entry name" value="BioF2-like_GNAT_dom"/>
</dbReference>
<dbReference type="RefSeq" id="WP_044028107.1">
    <property type="nucleotide sequence ID" value="NZ_CP076685.1"/>
</dbReference>
<dbReference type="InterPro" id="IPR016181">
    <property type="entry name" value="Acyl_CoA_acyltransferase"/>
</dbReference>
<name>A0A850LDX9_9RHOB</name>
<feature type="domain" description="BioF2-like acetyltransferase" evidence="1">
    <location>
        <begin position="176"/>
        <end position="308"/>
    </location>
</feature>
<gene>
    <name evidence="2" type="ORF">HW564_03365</name>
</gene>
<evidence type="ECO:0000313" key="2">
    <source>
        <dbReference type="EMBL" id="NVK95949.1"/>
    </source>
</evidence>